<protein>
    <submittedName>
        <fullName evidence="2">Uncharacterized protein</fullName>
    </submittedName>
</protein>
<proteinExistence type="predicted"/>
<dbReference type="Proteomes" id="UP001296104">
    <property type="component" value="Unassembled WGS sequence"/>
</dbReference>
<feature type="region of interest" description="Disordered" evidence="1">
    <location>
        <begin position="252"/>
        <end position="274"/>
    </location>
</feature>
<feature type="compositionally biased region" description="Basic and acidic residues" evidence="1">
    <location>
        <begin position="27"/>
        <end position="37"/>
    </location>
</feature>
<name>A0AAI8Z240_9PEZI</name>
<organism evidence="2 3">
    <name type="scientific">Lecanosticta acicola</name>
    <dbReference type="NCBI Taxonomy" id="111012"/>
    <lineage>
        <taxon>Eukaryota</taxon>
        <taxon>Fungi</taxon>
        <taxon>Dikarya</taxon>
        <taxon>Ascomycota</taxon>
        <taxon>Pezizomycotina</taxon>
        <taxon>Dothideomycetes</taxon>
        <taxon>Dothideomycetidae</taxon>
        <taxon>Mycosphaerellales</taxon>
        <taxon>Mycosphaerellaceae</taxon>
        <taxon>Lecanosticta</taxon>
    </lineage>
</organism>
<dbReference type="EMBL" id="CAVMBE010000043">
    <property type="protein sequence ID" value="CAK4031039.1"/>
    <property type="molecule type" value="Genomic_DNA"/>
</dbReference>
<feature type="region of interest" description="Disordered" evidence="1">
    <location>
        <begin position="16"/>
        <end position="37"/>
    </location>
</feature>
<accession>A0AAI8Z240</accession>
<gene>
    <name evidence="2" type="ORF">LECACI_7A006197</name>
</gene>
<feature type="compositionally biased region" description="Polar residues" evidence="1">
    <location>
        <begin position="142"/>
        <end position="152"/>
    </location>
</feature>
<feature type="compositionally biased region" description="Basic and acidic residues" evidence="1">
    <location>
        <begin position="182"/>
        <end position="193"/>
    </location>
</feature>
<keyword evidence="3" id="KW-1185">Reference proteome</keyword>
<feature type="compositionally biased region" description="Basic residues" evidence="1">
    <location>
        <begin position="157"/>
        <end position="173"/>
    </location>
</feature>
<evidence type="ECO:0000313" key="3">
    <source>
        <dbReference type="Proteomes" id="UP001296104"/>
    </source>
</evidence>
<evidence type="ECO:0000256" key="1">
    <source>
        <dbReference type="SAM" id="MobiDB-lite"/>
    </source>
</evidence>
<comment type="caution">
    <text evidence="2">The sequence shown here is derived from an EMBL/GenBank/DDBJ whole genome shotgun (WGS) entry which is preliminary data.</text>
</comment>
<sequence>MPRACANLFEHHMPSAQAEADLSAAERTQRDRGEEETNGKIGRLCRLYFQQTNNFRAQLAALNGQNRDLLRRLEPNHDANDEPLPGLQFYLQPLVHEVESLQAEKNSLSDRLEVLQSTQFSQYERWRIAWDDSSEDEFAQAASKSKTSSHVKSLNHGGKRSRKLRRQVQKLKRQAGQLSRQASKDAADAKALRRENQELRSQNLQVDQYTTQQAVILAETEARLLDCQTRISSLEAEMVSLKQQSNRTQAQKEMNDQGTVALPPTPASSDRMPVYDTCENPVKTSLELVKDRLGLLAEQLQHLSSCQVFGTGDAAPNTPIDAFGARK</sequence>
<dbReference type="AlphaFoldDB" id="A0AAI8Z240"/>
<feature type="region of interest" description="Disordered" evidence="1">
    <location>
        <begin position="139"/>
        <end position="193"/>
    </location>
</feature>
<evidence type="ECO:0000313" key="2">
    <source>
        <dbReference type="EMBL" id="CAK4031039.1"/>
    </source>
</evidence>
<reference evidence="2" key="1">
    <citation type="submission" date="2023-11" db="EMBL/GenBank/DDBJ databases">
        <authorList>
            <person name="Alioto T."/>
            <person name="Alioto T."/>
            <person name="Gomez Garrido J."/>
        </authorList>
    </citation>
    <scope>NUCLEOTIDE SEQUENCE</scope>
</reference>